<dbReference type="CDD" id="cd12254">
    <property type="entry name" value="RRM_hnRNPH_ESRPs_RBM12_like"/>
    <property type="match status" value="1"/>
</dbReference>
<dbReference type="EMBL" id="LKCW01000239">
    <property type="protein sequence ID" value="KPM35669.1"/>
    <property type="molecule type" value="Genomic_DNA"/>
</dbReference>
<accession>A0A0P7B670</accession>
<sequence>MSPNLGSFWGPSGGPNGSNNHDNTHPPYNQADPANQIEQAFAPSNMGNISNRNRAFLERHGSGGNEAAPGPSYSWGGPVSSSTLNPASESWVPSAQQALTNALQSSQFTSPTRRDYTAPDPSFENNLGADPNVMGGQVDGATDINRPAEGAPGAVNQTPGSASTQPGTGPPNRSSGDARRAPGHIQLQRHNSISQGASGHAHRAVDSTQALANPSHGVASPHGAVNPFHRVANPLHGVVNPSQGVASPYSVANPAHQRVPTQQVTIPNRGPSSHAHPVTRYNIEVEQPARGATGNDHPGAGPLYETASPAHNRAFGHTQGVAAPAPGVDNPAHGIASFNSQETSQVPPAPRRFTYLADDLEGIPPPVDCPVPFSQPYVVRTGSYMMRPPSTTHNQRPTLPALAHNPGNEAATSRSGSYSQPNHVRTHSSAMQGATDHSGDSNKRPRYQANEGPRRQANEGPSRQANEGPRHQANEGTRHQVNEGPRRQANEGPREWYTPFSRRPEDSHLQRHVDVMGPSYVPIDDIVNRTGEAAIVRQDYYPYEARHSISNTGQIIGITRRTFPVTNEIVGEPPAAAYDPRSPKPDTPSPPEAADASQLFRDDPPSSTAPGDPSLFVGSVFIPQTNLEDVFTARPFPPAPPNSPCCKPAQISSYPSPPGQVYEKPTGDYDYMSYAQTQKQGGLPQSQSFQVMPSNKLLSPGPTPQHLNGVYGQGLLCPETSCRLTEPRNYAPRTSGQPVTNAPPPKFGLEFVHLSPRNNNSQDPFISSASTTALVTYQKPAGIPPSTSQGSLGRNTAQNYPDQNYPPVQNHPDQNYPPVQNYSDQNYPPVQNHPDYPAQNYPAQNYPAQNYPVQNYPYQNNQGQNIQDQNAQSHNYYDQNYEAHNYQIQSYQPQGPVQLQGSIQLMRLTNSLTTYPSIEMAMDPFYFPFVDGPRQAQPQNHGVVRLKNIPFATKRSEIIALLGRNCKILSDADEPVHIIMDRATSKTMDAYVEFHSLADAMRAAERHHNNALMGKHSRLGERPIEVELSSQGSLMKDLFPLARGVFWDGPNPKFQPFNQKEPWENFKGFISTEEMTMLVKHVEVPHRSPFSRECPQRPYECLISTLRKFPWYMTECITITQRQAIFNATCELLRLLARAIEKNDDILNLNTQLYKRVIASAMTCKGFTTRMKDDIAWIVDMAEATMIGFGQPRFASSWVHQYAIVPKPGIQLDVVEWFIDLIRQQTQREVLARPLTDRTGLEEKAEKTDMYWGYFWAEVNYVQGPQFDHMTLAQCAHKELSAVEKIVSRALARN</sequence>
<dbReference type="STRING" id="78410.A0A0P7B670"/>
<feature type="region of interest" description="Disordered" evidence="1">
    <location>
        <begin position="384"/>
        <end position="503"/>
    </location>
</feature>
<evidence type="ECO:0000313" key="2">
    <source>
        <dbReference type="EMBL" id="KPM35669.1"/>
    </source>
</evidence>
<feature type="region of interest" description="Disordered" evidence="1">
    <location>
        <begin position="1"/>
        <end position="180"/>
    </location>
</feature>
<evidence type="ECO:0000256" key="1">
    <source>
        <dbReference type="SAM" id="MobiDB-lite"/>
    </source>
</evidence>
<proteinExistence type="predicted"/>
<dbReference type="InterPro" id="IPR012677">
    <property type="entry name" value="Nucleotide-bd_a/b_plait_sf"/>
</dbReference>
<dbReference type="Proteomes" id="UP000050424">
    <property type="component" value="Unassembled WGS sequence"/>
</dbReference>
<evidence type="ECO:0008006" key="4">
    <source>
        <dbReference type="Google" id="ProtNLM"/>
    </source>
</evidence>
<dbReference type="SUPFAM" id="SSF54928">
    <property type="entry name" value="RNA-binding domain, RBD"/>
    <property type="match status" value="1"/>
</dbReference>
<dbReference type="GO" id="GO:0003676">
    <property type="term" value="F:nucleic acid binding"/>
    <property type="evidence" value="ECO:0007669"/>
    <property type="project" value="InterPro"/>
</dbReference>
<feature type="region of interest" description="Disordered" evidence="1">
    <location>
        <begin position="779"/>
        <end position="839"/>
    </location>
</feature>
<feature type="compositionally biased region" description="Basic and acidic residues" evidence="1">
    <location>
        <begin position="468"/>
        <end position="494"/>
    </location>
</feature>
<keyword evidence="3" id="KW-1185">Reference proteome</keyword>
<dbReference type="OrthoDB" id="336240at2759"/>
<feature type="region of interest" description="Disordered" evidence="1">
    <location>
        <begin position="572"/>
        <end position="617"/>
    </location>
</feature>
<dbReference type="InterPro" id="IPR035979">
    <property type="entry name" value="RBD_domain_sf"/>
</dbReference>
<name>A0A0P7B670_9HYPO</name>
<organism evidence="2 3">
    <name type="scientific">Neonectria ditissima</name>
    <dbReference type="NCBI Taxonomy" id="78410"/>
    <lineage>
        <taxon>Eukaryota</taxon>
        <taxon>Fungi</taxon>
        <taxon>Dikarya</taxon>
        <taxon>Ascomycota</taxon>
        <taxon>Pezizomycotina</taxon>
        <taxon>Sordariomycetes</taxon>
        <taxon>Hypocreomycetidae</taxon>
        <taxon>Hypocreales</taxon>
        <taxon>Nectriaceae</taxon>
        <taxon>Neonectria</taxon>
    </lineage>
</organism>
<reference evidence="2 3" key="1">
    <citation type="submission" date="2015-09" db="EMBL/GenBank/DDBJ databases">
        <title>Draft genome of a European isolate of the apple canker pathogen Neonectria ditissima.</title>
        <authorList>
            <person name="Gomez-Cortecero A."/>
            <person name="Harrison R.J."/>
            <person name="Armitage A.D."/>
        </authorList>
    </citation>
    <scope>NUCLEOTIDE SEQUENCE [LARGE SCALE GENOMIC DNA]</scope>
    <source>
        <strain evidence="2 3">R09/05</strain>
    </source>
</reference>
<gene>
    <name evidence="2" type="ORF">AK830_g10901</name>
</gene>
<evidence type="ECO:0000313" key="3">
    <source>
        <dbReference type="Proteomes" id="UP000050424"/>
    </source>
</evidence>
<feature type="compositionally biased region" description="Polar residues" evidence="1">
    <location>
        <begin position="410"/>
        <end position="432"/>
    </location>
</feature>
<feature type="compositionally biased region" description="Polar residues" evidence="1">
    <location>
        <begin position="811"/>
        <end position="829"/>
    </location>
</feature>
<feature type="compositionally biased region" description="Polar residues" evidence="1">
    <location>
        <begin position="155"/>
        <end position="175"/>
    </location>
</feature>
<comment type="caution">
    <text evidence="2">The sequence shown here is derived from an EMBL/GenBank/DDBJ whole genome shotgun (WGS) entry which is preliminary data.</text>
</comment>
<feature type="compositionally biased region" description="Polar residues" evidence="1">
    <location>
        <begin position="79"/>
        <end position="111"/>
    </location>
</feature>
<protein>
    <recommendedName>
        <fullName evidence="4">RRM domain-containing protein</fullName>
    </recommendedName>
</protein>
<feature type="compositionally biased region" description="Polar residues" evidence="1">
    <location>
        <begin position="785"/>
        <end position="802"/>
    </location>
</feature>
<dbReference type="Gene3D" id="3.30.70.330">
    <property type="match status" value="1"/>
</dbReference>